<evidence type="ECO:0000256" key="1">
    <source>
        <dbReference type="ARBA" id="ARBA00022679"/>
    </source>
</evidence>
<organism evidence="8 9">
    <name type="scientific">Gigaspora margarita</name>
    <dbReference type="NCBI Taxonomy" id="4874"/>
    <lineage>
        <taxon>Eukaryota</taxon>
        <taxon>Fungi</taxon>
        <taxon>Fungi incertae sedis</taxon>
        <taxon>Mucoromycota</taxon>
        <taxon>Glomeromycotina</taxon>
        <taxon>Glomeromycetes</taxon>
        <taxon>Diversisporales</taxon>
        <taxon>Gigasporaceae</taxon>
        <taxon>Gigaspora</taxon>
    </lineage>
</organism>
<evidence type="ECO:0000256" key="5">
    <source>
        <dbReference type="ARBA" id="ARBA00022801"/>
    </source>
</evidence>
<protein>
    <submittedName>
        <fullName evidence="8">13057_t:CDS:1</fullName>
    </submittedName>
</protein>
<gene>
    <name evidence="8" type="ORF">GMARGA_LOCUS2960</name>
</gene>
<dbReference type="Proteomes" id="UP000789901">
    <property type="component" value="Unassembled WGS sequence"/>
</dbReference>
<evidence type="ECO:0000256" key="3">
    <source>
        <dbReference type="ARBA" id="ARBA00022722"/>
    </source>
</evidence>
<evidence type="ECO:0000313" key="8">
    <source>
        <dbReference type="EMBL" id="CAG8516860.1"/>
    </source>
</evidence>
<keyword evidence="5" id="KW-0378">Hydrolase</keyword>
<proteinExistence type="predicted"/>
<keyword evidence="3" id="KW-0540">Nuclease</keyword>
<comment type="caution">
    <text evidence="8">The sequence shown here is derived from an EMBL/GenBank/DDBJ whole genome shotgun (WGS) entry which is preliminary data.</text>
</comment>
<evidence type="ECO:0000256" key="4">
    <source>
        <dbReference type="ARBA" id="ARBA00022759"/>
    </source>
</evidence>
<dbReference type="EMBL" id="CAJVQB010001004">
    <property type="protein sequence ID" value="CAG8516860.1"/>
    <property type="molecule type" value="Genomic_DNA"/>
</dbReference>
<dbReference type="Pfam" id="PF17917">
    <property type="entry name" value="RT_RNaseH"/>
    <property type="match status" value="1"/>
</dbReference>
<keyword evidence="6" id="KW-0695">RNA-directed DNA polymerase</keyword>
<sequence length="45" mass="5120">KAISAIFSQKDNQDKEKVISYASRTLTVAEINYSVTEQECLVVIW</sequence>
<evidence type="ECO:0000313" key="9">
    <source>
        <dbReference type="Proteomes" id="UP000789901"/>
    </source>
</evidence>
<evidence type="ECO:0000256" key="2">
    <source>
        <dbReference type="ARBA" id="ARBA00022695"/>
    </source>
</evidence>
<accession>A0ABM8W3Q0</accession>
<evidence type="ECO:0000259" key="7">
    <source>
        <dbReference type="Pfam" id="PF17917"/>
    </source>
</evidence>
<keyword evidence="4" id="KW-0255">Endonuclease</keyword>
<dbReference type="InterPro" id="IPR041373">
    <property type="entry name" value="RT_RNaseH"/>
</dbReference>
<feature type="non-terminal residue" evidence="8">
    <location>
        <position position="1"/>
    </location>
</feature>
<keyword evidence="9" id="KW-1185">Reference proteome</keyword>
<keyword evidence="2" id="KW-0548">Nucleotidyltransferase</keyword>
<keyword evidence="1" id="KW-0808">Transferase</keyword>
<feature type="domain" description="Reverse transcriptase RNase H-like" evidence="7">
    <location>
        <begin position="2"/>
        <end position="45"/>
    </location>
</feature>
<evidence type="ECO:0000256" key="6">
    <source>
        <dbReference type="ARBA" id="ARBA00022918"/>
    </source>
</evidence>
<name>A0ABM8W3Q0_GIGMA</name>
<dbReference type="InterPro" id="IPR043502">
    <property type="entry name" value="DNA/RNA_pol_sf"/>
</dbReference>
<dbReference type="SUPFAM" id="SSF56672">
    <property type="entry name" value="DNA/RNA polymerases"/>
    <property type="match status" value="1"/>
</dbReference>
<reference evidence="8 9" key="1">
    <citation type="submission" date="2021-06" db="EMBL/GenBank/DDBJ databases">
        <authorList>
            <person name="Kallberg Y."/>
            <person name="Tangrot J."/>
            <person name="Rosling A."/>
        </authorList>
    </citation>
    <scope>NUCLEOTIDE SEQUENCE [LARGE SCALE GENOMIC DNA]</scope>
    <source>
        <strain evidence="8 9">120-4 pot B 10/14</strain>
    </source>
</reference>